<keyword evidence="1" id="KW-0175">Coiled coil</keyword>
<dbReference type="SUPFAM" id="SSF81593">
    <property type="entry name" value="Nucleotidyltransferase substrate binding subunit/domain"/>
    <property type="match status" value="1"/>
</dbReference>
<dbReference type="PATRIC" id="fig|1308866.3.peg.2379"/>
<accession>N4W7K0</accession>
<gene>
    <name evidence="2" type="ORF">J416_11772</name>
</gene>
<evidence type="ECO:0000313" key="3">
    <source>
        <dbReference type="Proteomes" id="UP000012283"/>
    </source>
</evidence>
<keyword evidence="3" id="KW-1185">Reference proteome</keyword>
<dbReference type="Pfam" id="PF08780">
    <property type="entry name" value="NTase_sub_bind"/>
    <property type="match status" value="1"/>
</dbReference>
<feature type="coiled-coil region" evidence="1">
    <location>
        <begin position="5"/>
        <end position="32"/>
    </location>
</feature>
<dbReference type="eggNOG" id="COG1669">
    <property type="taxonomic scope" value="Bacteria"/>
</dbReference>
<comment type="caution">
    <text evidence="2">The sequence shown here is derived from an EMBL/GenBank/DDBJ whole genome shotgun (WGS) entry which is preliminary data.</text>
</comment>
<dbReference type="STRING" id="1308866.J416_11772"/>
<dbReference type="Gene3D" id="1.20.120.330">
    <property type="entry name" value="Nucleotidyltransferases domain 2"/>
    <property type="match status" value="1"/>
</dbReference>
<evidence type="ECO:0000256" key="1">
    <source>
        <dbReference type="SAM" id="Coils"/>
    </source>
</evidence>
<reference evidence="2 3" key="1">
    <citation type="submission" date="2013-03" db="EMBL/GenBank/DDBJ databases">
        <title>Draft genome sequence of Gracibacillus halophilus YIM-C55.5, a moderately halophilic and thermophilic organism from the Xiaochaidamu salt lake.</title>
        <authorList>
            <person name="Sugumar T."/>
            <person name="Polireddy D.R."/>
            <person name="Antony A."/>
            <person name="Madhava Y.R."/>
            <person name="Sivakumar N."/>
        </authorList>
    </citation>
    <scope>NUCLEOTIDE SEQUENCE [LARGE SCALE GENOMIC DNA]</scope>
    <source>
        <strain evidence="2 3">YIM-C55.5</strain>
    </source>
</reference>
<dbReference type="AlphaFoldDB" id="N4W7K0"/>
<organism evidence="2 3">
    <name type="scientific">Gracilibacillus halophilus YIM-C55.5</name>
    <dbReference type="NCBI Taxonomy" id="1308866"/>
    <lineage>
        <taxon>Bacteria</taxon>
        <taxon>Bacillati</taxon>
        <taxon>Bacillota</taxon>
        <taxon>Bacilli</taxon>
        <taxon>Bacillales</taxon>
        <taxon>Bacillaceae</taxon>
        <taxon>Gracilibacillus</taxon>
    </lineage>
</organism>
<dbReference type="NCBIfam" id="TIGR01987">
    <property type="entry name" value="HI0074"/>
    <property type="match status" value="1"/>
</dbReference>
<dbReference type="InterPro" id="IPR010235">
    <property type="entry name" value="HepT"/>
</dbReference>
<name>N4W7K0_9BACI</name>
<evidence type="ECO:0000313" key="2">
    <source>
        <dbReference type="EMBL" id="ENH96253.1"/>
    </source>
</evidence>
<sequence>MSHNERKLTQSVNNLEKSLLRLEEALQEDHQNSLIVDGTIQRFEFTIELFWKSLKRLLQNEGIEANTPKETLKGAYQARWLHDETAWLQMLKDRNETSHTYNERLALEILGNIKDYYPEMKRTFVFLKEKGLF</sequence>
<dbReference type="Proteomes" id="UP000012283">
    <property type="component" value="Unassembled WGS sequence"/>
</dbReference>
<proteinExistence type="predicted"/>
<evidence type="ECO:0008006" key="4">
    <source>
        <dbReference type="Google" id="ProtNLM"/>
    </source>
</evidence>
<protein>
    <recommendedName>
        <fullName evidence="4">Nucleotidyltransferase substrate binding protein</fullName>
    </recommendedName>
</protein>
<dbReference type="EMBL" id="APML01000054">
    <property type="protein sequence ID" value="ENH96253.1"/>
    <property type="molecule type" value="Genomic_DNA"/>
</dbReference>